<evidence type="ECO:0000313" key="3">
    <source>
        <dbReference type="Proteomes" id="UP000006882"/>
    </source>
</evidence>
<dbReference type="GO" id="GO:0005634">
    <property type="term" value="C:nucleus"/>
    <property type="evidence" value="ECO:0000318"/>
    <property type="project" value="GO_Central"/>
</dbReference>
<dbReference type="Gene3D" id="3.40.50.10140">
    <property type="entry name" value="Toll/interleukin-1 receptor homology (TIR) domain"/>
    <property type="match status" value="1"/>
</dbReference>
<dbReference type="Gramene" id="ONI21710">
    <property type="protein sequence ID" value="ONI21710"/>
    <property type="gene ID" value="PRUPE_2G083100"/>
</dbReference>
<accession>M5XAW0</accession>
<keyword evidence="3" id="KW-1185">Reference proteome</keyword>
<reference evidence="2 3" key="1">
    <citation type="journal article" date="2013" name="Nat. Genet.">
        <title>The high-quality draft genome of peach (Prunus persica) identifies unique patterns of genetic diversity, domestication and genome evolution.</title>
        <authorList>
            <consortium name="International Peach Genome Initiative"/>
            <person name="Verde I."/>
            <person name="Abbott A.G."/>
            <person name="Scalabrin S."/>
            <person name="Jung S."/>
            <person name="Shu S."/>
            <person name="Marroni F."/>
            <person name="Zhebentyayeva T."/>
            <person name="Dettori M.T."/>
            <person name="Grimwood J."/>
            <person name="Cattonaro F."/>
            <person name="Zuccolo A."/>
            <person name="Rossini L."/>
            <person name="Jenkins J."/>
            <person name="Vendramin E."/>
            <person name="Meisel L.A."/>
            <person name="Decroocq V."/>
            <person name="Sosinski B."/>
            <person name="Prochnik S."/>
            <person name="Mitros T."/>
            <person name="Policriti A."/>
            <person name="Cipriani G."/>
            <person name="Dondini L."/>
            <person name="Ficklin S."/>
            <person name="Goodstein D.M."/>
            <person name="Xuan P."/>
            <person name="Del Fabbro C."/>
            <person name="Aramini V."/>
            <person name="Copetti D."/>
            <person name="Gonzalez S."/>
            <person name="Horner D.S."/>
            <person name="Falchi R."/>
            <person name="Lucas S."/>
            <person name="Mica E."/>
            <person name="Maldonado J."/>
            <person name="Lazzari B."/>
            <person name="Bielenberg D."/>
            <person name="Pirona R."/>
            <person name="Miculan M."/>
            <person name="Barakat A."/>
            <person name="Testolin R."/>
            <person name="Stella A."/>
            <person name="Tartarini S."/>
            <person name="Tonutti P."/>
            <person name="Arus P."/>
            <person name="Orellana A."/>
            <person name="Wells C."/>
            <person name="Main D."/>
            <person name="Vizzotto G."/>
            <person name="Silva H."/>
            <person name="Salamini F."/>
            <person name="Schmutz J."/>
            <person name="Morgante M."/>
            <person name="Rokhsar D.S."/>
        </authorList>
    </citation>
    <scope>NUCLEOTIDE SEQUENCE [LARGE SCALE GENOMIC DNA]</scope>
    <source>
        <strain evidence="3">cv. Nemared</strain>
    </source>
</reference>
<dbReference type="PANTHER" id="PTHR32009">
    <property type="entry name" value="TMV RESISTANCE PROTEIN N-LIKE"/>
    <property type="match status" value="1"/>
</dbReference>
<dbReference type="Proteomes" id="UP000006882">
    <property type="component" value="Chromosome G2"/>
</dbReference>
<dbReference type="InterPro" id="IPR000157">
    <property type="entry name" value="TIR_dom"/>
</dbReference>
<dbReference type="InterPro" id="IPR035897">
    <property type="entry name" value="Toll_tir_struct_dom_sf"/>
</dbReference>
<sequence length="290" mass="33872">MESFPFREAPLQEKYAQLNTGPYQMTEGWALSPEISPNDLEAHTFKNKWQRFKKYENYNHNCHLMNKSTRIQISDFSSIQRNNFTKRDFSRYKYGLAQSQVRQSLGFYNMKTSTNLQKVMIKLNSHLHKALLGKNIDTYIDNRLEKGDDIGPTLLEAIEKSKIALVIFSKDYASSTWCLKELVNILECKKSYGQILIPIFYHRPPKHTRDKVANWKASLEEASNMSGFPYSSKTKYTKSLTCINSYFLSFDSYLLLSVFQTIFARRTEADFVEEVVQDILTKLNRKLSRN</sequence>
<organism evidence="2 3">
    <name type="scientific">Prunus persica</name>
    <name type="common">Peach</name>
    <name type="synonym">Amygdalus persica</name>
    <dbReference type="NCBI Taxonomy" id="3760"/>
    <lineage>
        <taxon>Eukaryota</taxon>
        <taxon>Viridiplantae</taxon>
        <taxon>Streptophyta</taxon>
        <taxon>Embryophyta</taxon>
        <taxon>Tracheophyta</taxon>
        <taxon>Spermatophyta</taxon>
        <taxon>Magnoliopsida</taxon>
        <taxon>eudicotyledons</taxon>
        <taxon>Gunneridae</taxon>
        <taxon>Pentapetalae</taxon>
        <taxon>rosids</taxon>
        <taxon>fabids</taxon>
        <taxon>Rosales</taxon>
        <taxon>Rosaceae</taxon>
        <taxon>Amygdaloideae</taxon>
        <taxon>Amygdaleae</taxon>
        <taxon>Prunus</taxon>
    </lineage>
</organism>
<dbReference type="STRING" id="3760.M5XAW0"/>
<proteinExistence type="predicted"/>
<gene>
    <name evidence="2" type="ORF">PRUPE_2G083100</name>
</gene>
<dbReference type="SMART" id="SM00255">
    <property type="entry name" value="TIR"/>
    <property type="match status" value="1"/>
</dbReference>
<dbReference type="AlphaFoldDB" id="M5XAW0"/>
<dbReference type="EMBL" id="CM007652">
    <property type="protein sequence ID" value="ONI21710.1"/>
    <property type="molecule type" value="Genomic_DNA"/>
</dbReference>
<dbReference type="Pfam" id="PF01582">
    <property type="entry name" value="TIR"/>
    <property type="match status" value="1"/>
</dbReference>
<dbReference type="GO" id="GO:0007165">
    <property type="term" value="P:signal transduction"/>
    <property type="evidence" value="ECO:0000318"/>
    <property type="project" value="GO_Central"/>
</dbReference>
<dbReference type="PANTHER" id="PTHR32009:SF159">
    <property type="entry name" value="TIR DOMAIN-CONTAINING PROTEIN"/>
    <property type="match status" value="1"/>
</dbReference>
<dbReference type="PROSITE" id="PS50104">
    <property type="entry name" value="TIR"/>
    <property type="match status" value="1"/>
</dbReference>
<evidence type="ECO:0000256" key="1">
    <source>
        <dbReference type="ARBA" id="ARBA00023027"/>
    </source>
</evidence>
<name>M5XAW0_PRUPE</name>
<dbReference type="SUPFAM" id="SSF52200">
    <property type="entry name" value="Toll/Interleukin receptor TIR domain"/>
    <property type="match status" value="1"/>
</dbReference>
<protein>
    <submittedName>
        <fullName evidence="2">Uncharacterized protein</fullName>
    </submittedName>
</protein>
<keyword evidence="1" id="KW-0520">NAD</keyword>
<evidence type="ECO:0000313" key="2">
    <source>
        <dbReference type="EMBL" id="ONI21710.1"/>
    </source>
</evidence>
<dbReference type="HOGENOM" id="CLU_961068_0_0_1"/>